<dbReference type="GO" id="GO:0006281">
    <property type="term" value="P:DNA repair"/>
    <property type="evidence" value="ECO:0007669"/>
    <property type="project" value="TreeGrafter"/>
</dbReference>
<accession>A0A9P6YMZ2</accession>
<dbReference type="InterPro" id="IPR023780">
    <property type="entry name" value="Chromo_domain"/>
</dbReference>
<keyword evidence="2" id="KW-0235">DNA replication</keyword>
<dbReference type="FunFam" id="3.40.50.300:FF:000136">
    <property type="entry name" value="Replication factor C subunit 5"/>
    <property type="match status" value="1"/>
</dbReference>
<dbReference type="GO" id="GO:0031389">
    <property type="term" value="C:Rad17 RFC-like complex"/>
    <property type="evidence" value="ECO:0007669"/>
    <property type="project" value="TreeGrafter"/>
</dbReference>
<evidence type="ECO:0000256" key="1">
    <source>
        <dbReference type="ARBA" id="ARBA00005378"/>
    </source>
</evidence>
<dbReference type="Gene3D" id="1.20.272.10">
    <property type="match status" value="1"/>
</dbReference>
<proteinExistence type="inferred from homology"/>
<dbReference type="GO" id="GO:0003677">
    <property type="term" value="F:DNA binding"/>
    <property type="evidence" value="ECO:0007669"/>
    <property type="project" value="InterPro"/>
</dbReference>
<dbReference type="InterPro" id="IPR008921">
    <property type="entry name" value="DNA_pol3_clamp-load_cplx_C"/>
</dbReference>
<dbReference type="InterPro" id="IPR027417">
    <property type="entry name" value="P-loop_NTPase"/>
</dbReference>
<dbReference type="OrthoDB" id="761538at2759"/>
<dbReference type="SMART" id="SM00382">
    <property type="entry name" value="AAA"/>
    <property type="match status" value="1"/>
</dbReference>
<dbReference type="CDD" id="cd00024">
    <property type="entry name" value="CD_CSD"/>
    <property type="match status" value="1"/>
</dbReference>
<dbReference type="InterPro" id="IPR050238">
    <property type="entry name" value="DNA_Rep/Repair_Clamp_Loader"/>
</dbReference>
<dbReference type="GO" id="GO:0006271">
    <property type="term" value="P:DNA strand elongation involved in DNA replication"/>
    <property type="evidence" value="ECO:0007669"/>
    <property type="project" value="UniProtKB-ARBA"/>
</dbReference>
<dbReference type="Gene3D" id="3.40.50.300">
    <property type="entry name" value="P-loop containing nucleotide triphosphate hydrolases"/>
    <property type="match status" value="1"/>
</dbReference>
<evidence type="ECO:0000313" key="5">
    <source>
        <dbReference type="Proteomes" id="UP000717996"/>
    </source>
</evidence>
<evidence type="ECO:0000256" key="2">
    <source>
        <dbReference type="ARBA" id="ARBA00022705"/>
    </source>
</evidence>
<dbReference type="InterPro" id="IPR016197">
    <property type="entry name" value="Chromo-like_dom_sf"/>
</dbReference>
<dbReference type="Gene3D" id="1.10.8.60">
    <property type="match status" value="1"/>
</dbReference>
<dbReference type="CDD" id="cd00009">
    <property type="entry name" value="AAA"/>
    <property type="match status" value="1"/>
</dbReference>
<dbReference type="Pfam" id="PF00385">
    <property type="entry name" value="Chromo"/>
    <property type="match status" value="1"/>
</dbReference>
<evidence type="ECO:0000313" key="4">
    <source>
        <dbReference type="EMBL" id="KAG1552250.1"/>
    </source>
</evidence>
<dbReference type="PROSITE" id="PS50013">
    <property type="entry name" value="CHROMO_2"/>
    <property type="match status" value="1"/>
</dbReference>
<dbReference type="EMBL" id="JAANIT010000098">
    <property type="protein sequence ID" value="KAG1552250.1"/>
    <property type="molecule type" value="Genomic_DNA"/>
</dbReference>
<name>A0A9P6YMZ2_RHIOR</name>
<dbReference type="Gene3D" id="2.40.50.40">
    <property type="match status" value="1"/>
</dbReference>
<organism evidence="4 5">
    <name type="scientific">Rhizopus oryzae</name>
    <name type="common">Mucormycosis agent</name>
    <name type="synonym">Rhizopus arrhizus var. delemar</name>
    <dbReference type="NCBI Taxonomy" id="64495"/>
    <lineage>
        <taxon>Eukaryota</taxon>
        <taxon>Fungi</taxon>
        <taxon>Fungi incertae sedis</taxon>
        <taxon>Mucoromycota</taxon>
        <taxon>Mucoromycotina</taxon>
        <taxon>Mucoromycetes</taxon>
        <taxon>Mucorales</taxon>
        <taxon>Mucorineae</taxon>
        <taxon>Rhizopodaceae</taxon>
        <taxon>Rhizopus</taxon>
    </lineage>
</organism>
<dbReference type="Pfam" id="PF22534">
    <property type="entry name" value="RFC_C"/>
    <property type="match status" value="1"/>
</dbReference>
<dbReference type="InterPro" id="IPR003959">
    <property type="entry name" value="ATPase_AAA_core"/>
</dbReference>
<dbReference type="GO" id="GO:0005663">
    <property type="term" value="C:DNA replication factor C complex"/>
    <property type="evidence" value="ECO:0007669"/>
    <property type="project" value="TreeGrafter"/>
</dbReference>
<reference evidence="4" key="1">
    <citation type="journal article" date="2020" name="Microb. Genom.">
        <title>Genetic diversity of clinical and environmental Mucorales isolates obtained from an investigation of mucormycosis cases among solid organ transplant recipients.</title>
        <authorList>
            <person name="Nguyen M.H."/>
            <person name="Kaul D."/>
            <person name="Muto C."/>
            <person name="Cheng S.J."/>
            <person name="Richter R.A."/>
            <person name="Bruno V.M."/>
            <person name="Liu G."/>
            <person name="Beyhan S."/>
            <person name="Sundermann A.J."/>
            <person name="Mounaud S."/>
            <person name="Pasculle A.W."/>
            <person name="Nierman W.C."/>
            <person name="Driscoll E."/>
            <person name="Cumbie R."/>
            <person name="Clancy C.J."/>
            <person name="Dupont C.L."/>
        </authorList>
    </citation>
    <scope>NUCLEOTIDE SEQUENCE</scope>
    <source>
        <strain evidence="4">GL16</strain>
    </source>
</reference>
<dbReference type="PANTHER" id="PTHR11669">
    <property type="entry name" value="REPLICATION FACTOR C / DNA POLYMERASE III GAMMA-TAU SUBUNIT"/>
    <property type="match status" value="1"/>
</dbReference>
<evidence type="ECO:0000259" key="3">
    <source>
        <dbReference type="PROSITE" id="PS50013"/>
    </source>
</evidence>
<dbReference type="SMART" id="SM00298">
    <property type="entry name" value="CHROMO"/>
    <property type="match status" value="1"/>
</dbReference>
<dbReference type="GO" id="GO:0031390">
    <property type="term" value="C:Ctf18 RFC-like complex"/>
    <property type="evidence" value="ECO:0007669"/>
    <property type="project" value="TreeGrafter"/>
</dbReference>
<gene>
    <name evidence="4" type="ORF">G6F51_001339</name>
</gene>
<dbReference type="InterPro" id="IPR000953">
    <property type="entry name" value="Chromo/chromo_shadow_dom"/>
</dbReference>
<dbReference type="InterPro" id="IPR003593">
    <property type="entry name" value="AAA+_ATPase"/>
</dbReference>
<comment type="similarity">
    <text evidence="1">Belongs to the activator 1 small subunits family.</text>
</comment>
<comment type="caution">
    <text evidence="4">The sequence shown here is derived from an EMBL/GenBank/DDBJ whole genome shotgun (WGS) entry which is preliminary data.</text>
</comment>
<dbReference type="GO" id="GO:0031391">
    <property type="term" value="C:Elg1 RFC-like complex"/>
    <property type="evidence" value="ECO:0007669"/>
    <property type="project" value="TreeGrafter"/>
</dbReference>
<dbReference type="Proteomes" id="UP000717996">
    <property type="component" value="Unassembled WGS sequence"/>
</dbReference>
<dbReference type="SUPFAM" id="SSF54160">
    <property type="entry name" value="Chromo domain-like"/>
    <property type="match status" value="1"/>
</dbReference>
<sequence length="454" mass="52498">MSKGQDSSESLDEEVYEVESLRGHRVSTRDNNSLEYLIKWKHYGEEYNTWERERNIYAKGLILEYWRKQQANSPKDTSDEQSKVESIINAKLSAKPPEKRTWNDIDCVVNVYHCGNSILFAEVKWKSDEEYDRANSDNFPHLLFYGPPGAGKKTRIAAVLREIYGPSTEKLKVEQRQFVTSSNRKMIFTVVSSNYHLELNPSDLGIYDRVIVQDVIKSIAQTQQFDVNARHQFKVIIIDHADELTRNAQAALRRTMEKYTSSIRLILCCNSLSKIIAPVRSRCLLMRVARPEVDEVVGALLHVATKENFSLPRQLAISIAEHAERNMRSSLLSLESTAVRHPDLSKVTQIDELDWEIAISKITDMMIKEPTPASLITIRQHIYDLVIKYIEPTIILKKLAFVLMNKVDNSLKLNIIERAAYYEHRMRLGKKETIYLEMFIASVMHVCKRFLNEM</sequence>
<dbReference type="GO" id="GO:0016887">
    <property type="term" value="F:ATP hydrolysis activity"/>
    <property type="evidence" value="ECO:0007669"/>
    <property type="project" value="InterPro"/>
</dbReference>
<dbReference type="SUPFAM" id="SSF52540">
    <property type="entry name" value="P-loop containing nucleoside triphosphate hydrolases"/>
    <property type="match status" value="1"/>
</dbReference>
<dbReference type="GO" id="GO:0003689">
    <property type="term" value="F:DNA clamp loader activity"/>
    <property type="evidence" value="ECO:0007669"/>
    <property type="project" value="TreeGrafter"/>
</dbReference>
<protein>
    <recommendedName>
        <fullName evidence="3">Chromo domain-containing protein</fullName>
    </recommendedName>
</protein>
<dbReference type="PANTHER" id="PTHR11669:SF1">
    <property type="entry name" value="REPLICATION FACTOR C SUBUNIT 3"/>
    <property type="match status" value="1"/>
</dbReference>
<dbReference type="AlphaFoldDB" id="A0A9P6YMZ2"/>
<dbReference type="Pfam" id="PF00004">
    <property type="entry name" value="AAA"/>
    <property type="match status" value="1"/>
</dbReference>
<feature type="domain" description="Chromo" evidence="3">
    <location>
        <begin position="16"/>
        <end position="77"/>
    </location>
</feature>
<dbReference type="Pfam" id="PF21960">
    <property type="entry name" value="RCF1-5-like_lid"/>
    <property type="match status" value="1"/>
</dbReference>
<dbReference type="GO" id="GO:0005524">
    <property type="term" value="F:ATP binding"/>
    <property type="evidence" value="ECO:0007669"/>
    <property type="project" value="InterPro"/>
</dbReference>
<dbReference type="SUPFAM" id="SSF48019">
    <property type="entry name" value="post-AAA+ oligomerization domain-like"/>
    <property type="match status" value="1"/>
</dbReference>